<sequence>MKKSFIKKKFRKLLVEKEENRVVSHDEVYTVGIVTSADISKWINLADEVERILGLGNVRVYNYRSYSKNDVLSYKFFTEKDFTWKGEPKNKMFTSFIEEPFDLLIGYFNKNNLYLENAVLRSNAKFKVGFAKVNQSLYDMEIAEYPTKTERFLSELKKYLIVLKKLKN</sequence>
<comment type="caution">
    <text evidence="1">The sequence shown here is derived from an EMBL/GenBank/DDBJ whole genome shotgun (WGS) entry which is preliminary data.</text>
</comment>
<dbReference type="Pfam" id="PF21857">
    <property type="entry name" value="DUF6913"/>
    <property type="match status" value="1"/>
</dbReference>
<dbReference type="RefSeq" id="WP_226789138.1">
    <property type="nucleotide sequence ID" value="NZ_MSCN01000001.1"/>
</dbReference>
<dbReference type="InterPro" id="IPR054207">
    <property type="entry name" value="DUF6913"/>
</dbReference>
<dbReference type="EMBL" id="MSCN01000001">
    <property type="protein sequence ID" value="PQJ78064.1"/>
    <property type="molecule type" value="Genomic_DNA"/>
</dbReference>
<keyword evidence="2" id="KW-1185">Reference proteome</keyword>
<name>A0A2S7WKD6_9FLAO</name>
<organism evidence="1 2">
    <name type="scientific">Polaribacter porphyrae</name>
    <dbReference type="NCBI Taxonomy" id="1137780"/>
    <lineage>
        <taxon>Bacteria</taxon>
        <taxon>Pseudomonadati</taxon>
        <taxon>Bacteroidota</taxon>
        <taxon>Flavobacteriia</taxon>
        <taxon>Flavobacteriales</taxon>
        <taxon>Flavobacteriaceae</taxon>
    </lineage>
</organism>
<protein>
    <submittedName>
        <fullName evidence="1">Uncharacterized protein</fullName>
    </submittedName>
</protein>
<evidence type="ECO:0000313" key="1">
    <source>
        <dbReference type="EMBL" id="PQJ78064.1"/>
    </source>
</evidence>
<dbReference type="Proteomes" id="UP000238882">
    <property type="component" value="Unassembled WGS sequence"/>
</dbReference>
<gene>
    <name evidence="1" type="ORF">BTO18_02150</name>
</gene>
<accession>A0A2S7WKD6</accession>
<evidence type="ECO:0000313" key="2">
    <source>
        <dbReference type="Proteomes" id="UP000238882"/>
    </source>
</evidence>
<reference evidence="1 2" key="1">
    <citation type="submission" date="2016-12" db="EMBL/GenBank/DDBJ databases">
        <title>Trade-off between light-utilization and light-protection in marine flavobacteria.</title>
        <authorList>
            <person name="Kumagai Y."/>
            <person name="Yoshizawa S."/>
            <person name="Kogure K."/>
            <person name="Iwasaki W."/>
        </authorList>
    </citation>
    <scope>NUCLEOTIDE SEQUENCE [LARGE SCALE GENOMIC DNA]</scope>
    <source>
        <strain evidence="1 2">NBRC 108759</strain>
    </source>
</reference>
<proteinExistence type="predicted"/>
<dbReference type="AlphaFoldDB" id="A0A2S7WKD6"/>